<accession>A0A1H4M0K5</accession>
<feature type="domain" description="Beta-ketoacyl-[acyl-carrier-protein] synthase III C-terminal" evidence="3">
    <location>
        <begin position="250"/>
        <end position="339"/>
    </location>
</feature>
<keyword evidence="1" id="KW-0808">Transferase</keyword>
<name>A0A1H4M0K5_9NOCA</name>
<organism evidence="4 5">
    <name type="scientific">Rhodococcus koreensis</name>
    <dbReference type="NCBI Taxonomy" id="99653"/>
    <lineage>
        <taxon>Bacteria</taxon>
        <taxon>Bacillati</taxon>
        <taxon>Actinomycetota</taxon>
        <taxon>Actinomycetes</taxon>
        <taxon>Mycobacteriales</taxon>
        <taxon>Nocardiaceae</taxon>
        <taxon>Rhodococcus</taxon>
    </lineage>
</organism>
<dbReference type="RefSeq" id="WP_072949938.1">
    <property type="nucleotide sequence ID" value="NZ_FNSV01000005.1"/>
</dbReference>
<dbReference type="GO" id="GO:0016746">
    <property type="term" value="F:acyltransferase activity"/>
    <property type="evidence" value="ECO:0007669"/>
    <property type="project" value="UniProtKB-KW"/>
</dbReference>
<evidence type="ECO:0000259" key="3">
    <source>
        <dbReference type="Pfam" id="PF08541"/>
    </source>
</evidence>
<evidence type="ECO:0000256" key="1">
    <source>
        <dbReference type="ARBA" id="ARBA00022679"/>
    </source>
</evidence>
<reference evidence="5" key="1">
    <citation type="submission" date="2016-10" db="EMBL/GenBank/DDBJ databases">
        <authorList>
            <person name="Varghese N."/>
            <person name="Submissions S."/>
        </authorList>
    </citation>
    <scope>NUCLEOTIDE SEQUENCE [LARGE SCALE GENOMIC DNA]</scope>
    <source>
        <strain evidence="5">DSM 44498</strain>
    </source>
</reference>
<dbReference type="SUPFAM" id="SSF53901">
    <property type="entry name" value="Thiolase-like"/>
    <property type="match status" value="2"/>
</dbReference>
<dbReference type="PANTHER" id="PTHR34069:SF2">
    <property type="entry name" value="BETA-KETOACYL-[ACYL-CARRIER-PROTEIN] SYNTHASE III"/>
    <property type="match status" value="1"/>
</dbReference>
<dbReference type="OrthoDB" id="4758553at2"/>
<dbReference type="GO" id="GO:0044550">
    <property type="term" value="P:secondary metabolite biosynthetic process"/>
    <property type="evidence" value="ECO:0007669"/>
    <property type="project" value="TreeGrafter"/>
</dbReference>
<protein>
    <submittedName>
        <fullName evidence="4">3-oxoacyl-[acyl-carrier-protein] synthase-3</fullName>
    </submittedName>
</protein>
<dbReference type="Pfam" id="PF08541">
    <property type="entry name" value="ACP_syn_III_C"/>
    <property type="match status" value="1"/>
</dbReference>
<dbReference type="InterPro" id="IPR016039">
    <property type="entry name" value="Thiolase-like"/>
</dbReference>
<dbReference type="Proteomes" id="UP000183561">
    <property type="component" value="Unassembled WGS sequence"/>
</dbReference>
<evidence type="ECO:0000313" key="5">
    <source>
        <dbReference type="Proteomes" id="UP000183561"/>
    </source>
</evidence>
<dbReference type="PANTHER" id="PTHR34069">
    <property type="entry name" value="3-OXOACYL-[ACYL-CARRIER-PROTEIN] SYNTHASE 3"/>
    <property type="match status" value="1"/>
</dbReference>
<dbReference type="AlphaFoldDB" id="A0A1H4M0K5"/>
<evidence type="ECO:0000256" key="2">
    <source>
        <dbReference type="ARBA" id="ARBA00023315"/>
    </source>
</evidence>
<dbReference type="Gene3D" id="3.40.47.10">
    <property type="match status" value="1"/>
</dbReference>
<proteinExistence type="predicted"/>
<dbReference type="EMBL" id="FNSV01000005">
    <property type="protein sequence ID" value="SEB76561.1"/>
    <property type="molecule type" value="Genomic_DNA"/>
</dbReference>
<evidence type="ECO:0000313" key="4">
    <source>
        <dbReference type="EMBL" id="SEB76561.1"/>
    </source>
</evidence>
<gene>
    <name evidence="4" type="ORF">SAMN04490239_1567</name>
</gene>
<dbReference type="InterPro" id="IPR013747">
    <property type="entry name" value="ACP_syn_III_C"/>
</dbReference>
<sequence>MDITPTPPVSLIDVASYLPGDPIGTDYFARYARSDRMAQNVMFRAPTCRHHIGAGESAVDMAERALTPLIDRHGTATIAGVDILITHTQLPDLPVLGCGADLARRMRMSPQCILDVHNGGCAAFIHMLDLARVILSTNGSARTALIVTVQNSAGQVFTQPDVRPLAQAAVPGDGCGVGLLCKSDRAQILDIECRHRPEFAGDMTAAIDPPRRYWEPGTGQLRIAFTESKITTVFARGNRLVPEVAHAVCDHIGVTSTAVDTFVTNQPNRLFLRNWREALELTPAQHPDTFDDCGNLFGAAIPVTLDIENRAGRIRNGSLVLLAGFAHAGDFAAAAAIRWGAQPPPPGRT</sequence>
<keyword evidence="5" id="KW-1185">Reference proteome</keyword>
<keyword evidence="2" id="KW-0012">Acyltransferase</keyword>